<dbReference type="InterPro" id="IPR015424">
    <property type="entry name" value="PyrdxlP-dep_Trfase"/>
</dbReference>
<name>F9GEN3_FUSOF</name>
<dbReference type="SUPFAM" id="SSF53383">
    <property type="entry name" value="PLP-dependent transferases"/>
    <property type="match status" value="1"/>
</dbReference>
<comment type="caution">
    <text evidence="2">The sequence shown here is derived from an EMBL/GenBank/DDBJ whole genome shotgun (WGS) entry which is preliminary data.</text>
</comment>
<proteinExistence type="predicted"/>
<feature type="region of interest" description="Disordered" evidence="1">
    <location>
        <begin position="1"/>
        <end position="31"/>
    </location>
</feature>
<dbReference type="AlphaFoldDB" id="F9GEN3"/>
<evidence type="ECO:0008006" key="3">
    <source>
        <dbReference type="Google" id="ProtNLM"/>
    </source>
</evidence>
<dbReference type="InterPro" id="IPR015422">
    <property type="entry name" value="PyrdxlP-dep_Trfase_small"/>
</dbReference>
<dbReference type="STRING" id="660025.F9GEN3"/>
<dbReference type="EMBL" id="AFQF01006461">
    <property type="protein sequence ID" value="EGU72374.1"/>
    <property type="molecule type" value="Genomic_DNA"/>
</dbReference>
<accession>F9GEN3</accession>
<dbReference type="Gene3D" id="3.90.1150.10">
    <property type="entry name" value="Aspartate Aminotransferase, domain 1"/>
    <property type="match status" value="1"/>
</dbReference>
<dbReference type="OrthoDB" id="10261433at2759"/>
<gene>
    <name evidence="2" type="ORF">FOXB_17117</name>
</gene>
<reference evidence="2" key="1">
    <citation type="journal article" date="2012" name="Mol. Plant Microbe Interact.">
        <title>A highly conserved effector in Fusarium oxysporum is required for full virulence on Arabidopsis.</title>
        <authorList>
            <person name="Thatcher L.F."/>
            <person name="Gardiner D.M."/>
            <person name="Kazan K."/>
            <person name="Manners J."/>
        </authorList>
    </citation>
    <scope>NUCLEOTIDE SEQUENCE [LARGE SCALE GENOMIC DNA]</scope>
    <source>
        <strain evidence="2">Fo5176</strain>
    </source>
</reference>
<evidence type="ECO:0000313" key="2">
    <source>
        <dbReference type="EMBL" id="EGU72374.1"/>
    </source>
</evidence>
<protein>
    <recommendedName>
        <fullName evidence="3">Ornithine aminotransferase</fullName>
    </recommendedName>
</protein>
<organism evidence="2">
    <name type="scientific">Fusarium oxysporum (strain Fo5176)</name>
    <name type="common">Fusarium vascular wilt</name>
    <dbReference type="NCBI Taxonomy" id="660025"/>
    <lineage>
        <taxon>Eukaryota</taxon>
        <taxon>Fungi</taxon>
        <taxon>Dikarya</taxon>
        <taxon>Ascomycota</taxon>
        <taxon>Pezizomycotina</taxon>
        <taxon>Sordariomycetes</taxon>
        <taxon>Hypocreomycetidae</taxon>
        <taxon>Hypocreales</taxon>
        <taxon>Nectriaceae</taxon>
        <taxon>Fusarium</taxon>
        <taxon>Fusarium oxysporum species complex</taxon>
    </lineage>
</organism>
<sequence>MIPAKRHLPTLAPKTPRSRNDRCADQAGTSTSLELPRKRRLVGIACNNCRKRKVKQVRGTGVMWGIDLISDIATDIEQKVLLEYGLLLWASTNKHYLLLTPPYAMTDEQFERVADALRKVLSSMATLAESAISKSRQY</sequence>
<evidence type="ECO:0000256" key="1">
    <source>
        <dbReference type="SAM" id="MobiDB-lite"/>
    </source>
</evidence>